<dbReference type="CDD" id="cd22363">
    <property type="entry name" value="tRNA-intron_lyase_C"/>
    <property type="match status" value="1"/>
</dbReference>
<feature type="domain" description="TSEN34 N-terminal" evidence="8">
    <location>
        <begin position="17"/>
        <end position="85"/>
    </location>
</feature>
<dbReference type="Gene3D" id="3.40.1350.10">
    <property type="match status" value="1"/>
</dbReference>
<evidence type="ECO:0000256" key="2">
    <source>
        <dbReference type="ARBA" id="ARBA00012573"/>
    </source>
</evidence>
<dbReference type="GO" id="GO:0000379">
    <property type="term" value="P:tRNA-type intron splice site recognition and cleavage"/>
    <property type="evidence" value="ECO:0007669"/>
    <property type="project" value="TreeGrafter"/>
</dbReference>
<dbReference type="EC" id="4.6.1.16" evidence="2"/>
<comment type="catalytic activity">
    <reaction evidence="5">
        <text>pretRNA = a 3'-half-tRNA molecule with a 5'-OH end + a 5'-half-tRNA molecule with a 2',3'-cyclic phosphate end + an intron with a 2',3'-cyclic phosphate and a 5'-hydroxyl terminus.</text>
        <dbReference type="EC" id="4.6.1.16"/>
    </reaction>
</comment>
<accession>A0A8B7Y6L2</accession>
<keyword evidence="9" id="KW-1185">Reference proteome</keyword>
<dbReference type="Proteomes" id="UP000694845">
    <property type="component" value="Unplaced"/>
</dbReference>
<dbReference type="GO" id="GO:0003676">
    <property type="term" value="F:nucleic acid binding"/>
    <property type="evidence" value="ECO:0007669"/>
    <property type="project" value="InterPro"/>
</dbReference>
<evidence type="ECO:0000313" key="10">
    <source>
        <dbReference type="RefSeq" id="XP_022088848.1"/>
    </source>
</evidence>
<feature type="compositionally biased region" description="Basic residues" evidence="6">
    <location>
        <begin position="135"/>
        <end position="152"/>
    </location>
</feature>
<proteinExistence type="inferred from homology"/>
<dbReference type="SUPFAM" id="SSF53032">
    <property type="entry name" value="tRNA-intron endonuclease catalytic domain-like"/>
    <property type="match status" value="1"/>
</dbReference>
<evidence type="ECO:0000259" key="8">
    <source>
        <dbReference type="Pfam" id="PF26577"/>
    </source>
</evidence>
<dbReference type="GO" id="GO:0000213">
    <property type="term" value="F:tRNA-intron lyase activity"/>
    <property type="evidence" value="ECO:0007669"/>
    <property type="project" value="UniProtKB-EC"/>
</dbReference>
<feature type="domain" description="tRNA intron endonuclease catalytic" evidence="7">
    <location>
        <begin position="429"/>
        <end position="459"/>
    </location>
</feature>
<evidence type="ECO:0000256" key="3">
    <source>
        <dbReference type="ARBA" id="ARBA00022694"/>
    </source>
</evidence>
<feature type="region of interest" description="Disordered" evidence="6">
    <location>
        <begin position="340"/>
        <end position="395"/>
    </location>
</feature>
<dbReference type="KEGG" id="aplc:110978280"/>
<feature type="compositionally biased region" description="Polar residues" evidence="6">
    <location>
        <begin position="234"/>
        <end position="244"/>
    </location>
</feature>
<evidence type="ECO:0000256" key="1">
    <source>
        <dbReference type="ARBA" id="ARBA00008078"/>
    </source>
</evidence>
<dbReference type="OrthoDB" id="48041at2759"/>
<feature type="compositionally biased region" description="Basic and acidic residues" evidence="6">
    <location>
        <begin position="378"/>
        <end position="393"/>
    </location>
</feature>
<feature type="region of interest" description="Disordered" evidence="6">
    <location>
        <begin position="132"/>
        <end position="164"/>
    </location>
</feature>
<reference evidence="10" key="1">
    <citation type="submission" date="2025-08" db="UniProtKB">
        <authorList>
            <consortium name="RefSeq"/>
        </authorList>
    </citation>
    <scope>IDENTIFICATION</scope>
</reference>
<evidence type="ECO:0000259" key="7">
    <source>
        <dbReference type="Pfam" id="PF01974"/>
    </source>
</evidence>
<dbReference type="AlphaFoldDB" id="A0A8B7Y6L2"/>
<dbReference type="InterPro" id="IPR059049">
    <property type="entry name" value="TSEN34_N"/>
</dbReference>
<dbReference type="InterPro" id="IPR006677">
    <property type="entry name" value="tRNA_intron_Endonuc_cat-like"/>
</dbReference>
<dbReference type="Pfam" id="PF26577">
    <property type="entry name" value="TSEN34_N"/>
    <property type="match status" value="1"/>
</dbReference>
<keyword evidence="3" id="KW-0819">tRNA processing</keyword>
<evidence type="ECO:0000256" key="5">
    <source>
        <dbReference type="ARBA" id="ARBA00034031"/>
    </source>
</evidence>
<evidence type="ECO:0000313" key="9">
    <source>
        <dbReference type="Proteomes" id="UP000694845"/>
    </source>
</evidence>
<gene>
    <name evidence="10" type="primary">LOC110978280</name>
</gene>
<name>A0A8B7Y6L2_ACAPL</name>
<comment type="similarity">
    <text evidence="1">Belongs to the tRNA-intron endonuclease family.</text>
</comment>
<dbReference type="InterPro" id="IPR011856">
    <property type="entry name" value="tRNA_endonuc-like_dom_sf"/>
</dbReference>
<evidence type="ECO:0000256" key="6">
    <source>
        <dbReference type="SAM" id="MobiDB-lite"/>
    </source>
</evidence>
<dbReference type="InterPro" id="IPR036167">
    <property type="entry name" value="tRNA_intron_Endo_cat-like_sf"/>
</dbReference>
<sequence length="463" mass="51306">MEDDVQSLDEIRAEKQIELHLCKGKILVWDADDVKLLRQTHHIVGSLVGSLPRSPRQNAQLGLPLQLMPEEAAVLIEYADVAKMVNVKIKDPSADNVTSFEEARQKSFCEQQTMWDTVNAKKKQDFANIIALGRTTKKHRRAERAKKQKRGKASSSVESRGDSTVRCASDSYKLLEEDGATRKRRKIQDDFSVVAEVENQEGSSAPSLATCYAEQAEDVTSENAESTRSRLESFLSNMESSQLSPADCARTNDSDADKNIRRDVETVKLDAVKGGLREIKPFLEVDSNVADNSTVGHIQKDVHIDEVKEEEKPSTVTDGSPKARLTISQQSMEDDFCSDLLPSEQQCGTSGPPGVVSDPGPNTATDTSGPAPAPLSSPEHRPDDGDVFKKPPDPRPCSGYLVHIVTASPSTPREEVTEWMYPTSQQELLKYRVFRDLWEMGYYLTSGCKFGGDFLVYPGKHCR</sequence>
<feature type="region of interest" description="Disordered" evidence="6">
    <location>
        <begin position="214"/>
        <end position="257"/>
    </location>
</feature>
<protein>
    <recommendedName>
        <fullName evidence="2">tRNA-intron lyase</fullName>
        <ecNumber evidence="2">4.6.1.16</ecNumber>
    </recommendedName>
</protein>
<keyword evidence="4" id="KW-0456">Lyase</keyword>
<dbReference type="GeneID" id="110978280"/>
<dbReference type="RefSeq" id="XP_022088848.1">
    <property type="nucleotide sequence ID" value="XM_022233156.1"/>
</dbReference>
<feature type="compositionally biased region" description="Low complexity" evidence="6">
    <location>
        <begin position="348"/>
        <end position="361"/>
    </location>
</feature>
<evidence type="ECO:0000256" key="4">
    <source>
        <dbReference type="ARBA" id="ARBA00023239"/>
    </source>
</evidence>
<dbReference type="PANTHER" id="PTHR13070">
    <property type="entry name" value="TRNA-SPLICING ENDONUCLEASE SUBUNIT SEN34-RELATED"/>
    <property type="match status" value="1"/>
</dbReference>
<dbReference type="PANTHER" id="PTHR13070:SF0">
    <property type="entry name" value="TRNA-SPLICING ENDONUCLEASE SUBUNIT SEN34"/>
    <property type="match status" value="1"/>
</dbReference>
<dbReference type="Pfam" id="PF01974">
    <property type="entry name" value="tRNA_int_endo"/>
    <property type="match status" value="1"/>
</dbReference>
<dbReference type="GO" id="GO:0005634">
    <property type="term" value="C:nucleus"/>
    <property type="evidence" value="ECO:0007669"/>
    <property type="project" value="UniProtKB-ARBA"/>
</dbReference>
<organism evidence="9 10">
    <name type="scientific">Acanthaster planci</name>
    <name type="common">Crown-of-thorns starfish</name>
    <dbReference type="NCBI Taxonomy" id="133434"/>
    <lineage>
        <taxon>Eukaryota</taxon>
        <taxon>Metazoa</taxon>
        <taxon>Echinodermata</taxon>
        <taxon>Eleutherozoa</taxon>
        <taxon>Asterozoa</taxon>
        <taxon>Asteroidea</taxon>
        <taxon>Valvatacea</taxon>
        <taxon>Valvatida</taxon>
        <taxon>Acanthasteridae</taxon>
        <taxon>Acanthaster</taxon>
    </lineage>
</organism>